<evidence type="ECO:0000313" key="1">
    <source>
        <dbReference type="EMBL" id="KGA94952.1"/>
    </source>
</evidence>
<sequence length="64" mass="7526">MVHSYPVRNQSFQDCLRRNLRLCEWEKSLLSSIMITVSLFLKRLTKILSHRLLDGSHQPDTKKG</sequence>
<dbReference type="EMBL" id="JPGK01000001">
    <property type="protein sequence ID" value="KGA94952.1"/>
    <property type="molecule type" value="Genomic_DNA"/>
</dbReference>
<reference evidence="1 2" key="1">
    <citation type="submission" date="2014-06" db="EMBL/GenBank/DDBJ databases">
        <title>Draft genome sequence of iron oxidizing acidophile Leptospirillum ferriphilum DSM14647.</title>
        <authorList>
            <person name="Cardenas J.P."/>
            <person name="Lazcano M."/>
            <person name="Ossandon F.J."/>
            <person name="Corbett M."/>
            <person name="Holmes D.S."/>
            <person name="Watkin E."/>
        </authorList>
    </citation>
    <scope>NUCLEOTIDE SEQUENCE [LARGE SCALE GENOMIC DNA]</scope>
    <source>
        <strain evidence="1 2">DSM 14647</strain>
    </source>
</reference>
<organism evidence="1 2">
    <name type="scientific">Leptospirillum ferriphilum</name>
    <dbReference type="NCBI Taxonomy" id="178606"/>
    <lineage>
        <taxon>Bacteria</taxon>
        <taxon>Pseudomonadati</taxon>
        <taxon>Nitrospirota</taxon>
        <taxon>Nitrospiria</taxon>
        <taxon>Nitrospirales</taxon>
        <taxon>Nitrospiraceae</taxon>
        <taxon>Leptospirillum</taxon>
    </lineage>
</organism>
<comment type="caution">
    <text evidence="1">The sequence shown here is derived from an EMBL/GenBank/DDBJ whole genome shotgun (WGS) entry which is preliminary data.</text>
</comment>
<protein>
    <submittedName>
        <fullName evidence="1">Uncharacterized protein</fullName>
    </submittedName>
</protein>
<evidence type="ECO:0000313" key="2">
    <source>
        <dbReference type="Proteomes" id="UP000029452"/>
    </source>
</evidence>
<name>A0A094WH16_9BACT</name>
<dbReference type="Proteomes" id="UP000029452">
    <property type="component" value="Unassembled WGS sequence"/>
</dbReference>
<accession>A0A094WH16</accession>
<dbReference type="PATRIC" id="fig|178606.4.peg.164"/>
<dbReference type="AlphaFoldDB" id="A0A094WH16"/>
<proteinExistence type="predicted"/>
<gene>
    <name evidence="1" type="ORF">LptCag_2386</name>
</gene>